<proteinExistence type="predicted"/>
<evidence type="ECO:0000313" key="5">
    <source>
        <dbReference type="Proteomes" id="UP001335729"/>
    </source>
</evidence>
<dbReference type="PANTHER" id="PTHR12304">
    <property type="entry name" value="INOSINE-URIDINE PREFERRING NUCLEOSIDE HYDROLASE"/>
    <property type="match status" value="1"/>
</dbReference>
<dbReference type="PANTHER" id="PTHR12304:SF4">
    <property type="entry name" value="URIDINE NUCLEOSIDASE"/>
    <property type="match status" value="1"/>
</dbReference>
<dbReference type="Proteomes" id="UP001335729">
    <property type="component" value="Unassembled WGS sequence"/>
</dbReference>
<dbReference type="InterPro" id="IPR036452">
    <property type="entry name" value="Ribo_hydro-like"/>
</dbReference>
<dbReference type="GO" id="GO:0016787">
    <property type="term" value="F:hydrolase activity"/>
    <property type="evidence" value="ECO:0007669"/>
    <property type="project" value="UniProtKB-KW"/>
</dbReference>
<keyword evidence="1 4" id="KW-0378">Hydrolase</keyword>
<accession>A0ABU7MUA0</accession>
<keyword evidence="5" id="KW-1185">Reference proteome</keyword>
<dbReference type="InterPro" id="IPR001910">
    <property type="entry name" value="Inosine/uridine_hydrolase_dom"/>
</dbReference>
<name>A0ABU7MUA0_9ACTN</name>
<evidence type="ECO:0000313" key="4">
    <source>
        <dbReference type="EMBL" id="MEE4023711.1"/>
    </source>
</evidence>
<evidence type="ECO:0000256" key="1">
    <source>
        <dbReference type="ARBA" id="ARBA00022801"/>
    </source>
</evidence>
<sequence>MRRPHREPDSADVIRGFARNHPGGTLLCLGPLTNLARVIIEDPTALTGLGSIVISGGVGFGGRGVRQLSDTNTRCDPRAAAVVARAASLPIRWVGLDVSSALGLRAVDLPSSGIGDFTSLRGYGLLRRNRGFRGWSAPCHDLVAAAVALDDDCVRTRPGRMAVRADVSPAHLIGVPGADSAHRIATAVDVDQVRGFLTRWTSNS</sequence>
<dbReference type="RefSeq" id="WP_330505169.1">
    <property type="nucleotide sequence ID" value="NZ_JAZDUE010000008.1"/>
</dbReference>
<dbReference type="Gene3D" id="3.90.245.10">
    <property type="entry name" value="Ribonucleoside hydrolase-like"/>
    <property type="match status" value="1"/>
</dbReference>
<reference evidence="4 5" key="1">
    <citation type="submission" date="2024-01" db="EMBL/GenBank/DDBJ databases">
        <title>Draft genome sequence of Gordonia sp. PKS22-38.</title>
        <authorList>
            <person name="Suphannarot A."/>
            <person name="Mingma R."/>
        </authorList>
    </citation>
    <scope>NUCLEOTIDE SEQUENCE [LARGE SCALE GENOMIC DNA]</scope>
    <source>
        <strain evidence="4 5">PKS22-38</strain>
    </source>
</reference>
<evidence type="ECO:0000259" key="3">
    <source>
        <dbReference type="Pfam" id="PF01156"/>
    </source>
</evidence>
<dbReference type="InterPro" id="IPR023186">
    <property type="entry name" value="IUNH"/>
</dbReference>
<organism evidence="4 5">
    <name type="scientific">Gordonia prachuapensis</name>
    <dbReference type="NCBI Taxonomy" id="3115651"/>
    <lineage>
        <taxon>Bacteria</taxon>
        <taxon>Bacillati</taxon>
        <taxon>Actinomycetota</taxon>
        <taxon>Actinomycetes</taxon>
        <taxon>Mycobacteriales</taxon>
        <taxon>Gordoniaceae</taxon>
        <taxon>Gordonia</taxon>
    </lineage>
</organism>
<gene>
    <name evidence="4" type="ORF">V1Y59_11530</name>
</gene>
<dbReference type="SUPFAM" id="SSF53590">
    <property type="entry name" value="Nucleoside hydrolase"/>
    <property type="match status" value="1"/>
</dbReference>
<feature type="domain" description="Inosine/uridine-preferring nucleoside hydrolase" evidence="3">
    <location>
        <begin position="7"/>
        <end position="193"/>
    </location>
</feature>
<dbReference type="EMBL" id="JAZDUE010000008">
    <property type="protein sequence ID" value="MEE4023711.1"/>
    <property type="molecule type" value="Genomic_DNA"/>
</dbReference>
<evidence type="ECO:0000256" key="2">
    <source>
        <dbReference type="ARBA" id="ARBA00023295"/>
    </source>
</evidence>
<comment type="caution">
    <text evidence="4">The sequence shown here is derived from an EMBL/GenBank/DDBJ whole genome shotgun (WGS) entry which is preliminary data.</text>
</comment>
<keyword evidence="2" id="KW-0326">Glycosidase</keyword>
<protein>
    <submittedName>
        <fullName evidence="4">Nucleoside hydrolase</fullName>
    </submittedName>
</protein>
<dbReference type="Pfam" id="PF01156">
    <property type="entry name" value="IU_nuc_hydro"/>
    <property type="match status" value="1"/>
</dbReference>